<evidence type="ECO:0000313" key="1">
    <source>
        <dbReference type="EMBL" id="VDO03736.1"/>
    </source>
</evidence>
<sequence length="43" mass="4954">MKVKNFACVGGLHKIDKTCFPFCSLKWKKTKYVSFRNIDGNIS</sequence>
<evidence type="ECO:0000313" key="2">
    <source>
        <dbReference type="Proteomes" id="UP000278807"/>
    </source>
</evidence>
<keyword evidence="2" id="KW-1185">Reference proteome</keyword>
<protein>
    <submittedName>
        <fullName evidence="1">Uncharacterized protein</fullName>
    </submittedName>
</protein>
<dbReference type="EMBL" id="UZAE01012145">
    <property type="protein sequence ID" value="VDO03736.1"/>
    <property type="molecule type" value="Genomic_DNA"/>
</dbReference>
<gene>
    <name evidence="1" type="ORF">HNAJ_LOCUS7876</name>
</gene>
<organism evidence="1 2">
    <name type="scientific">Rodentolepis nana</name>
    <name type="common">Dwarf tapeworm</name>
    <name type="synonym">Hymenolepis nana</name>
    <dbReference type="NCBI Taxonomy" id="102285"/>
    <lineage>
        <taxon>Eukaryota</taxon>
        <taxon>Metazoa</taxon>
        <taxon>Spiralia</taxon>
        <taxon>Lophotrochozoa</taxon>
        <taxon>Platyhelminthes</taxon>
        <taxon>Cestoda</taxon>
        <taxon>Eucestoda</taxon>
        <taxon>Cyclophyllidea</taxon>
        <taxon>Hymenolepididae</taxon>
        <taxon>Rodentolepis</taxon>
    </lineage>
</organism>
<accession>A0A3P7S7X5</accession>
<reference evidence="1 2" key="1">
    <citation type="submission" date="2018-11" db="EMBL/GenBank/DDBJ databases">
        <authorList>
            <consortium name="Pathogen Informatics"/>
        </authorList>
    </citation>
    <scope>NUCLEOTIDE SEQUENCE [LARGE SCALE GENOMIC DNA]</scope>
</reference>
<dbReference type="Proteomes" id="UP000278807">
    <property type="component" value="Unassembled WGS sequence"/>
</dbReference>
<dbReference type="AlphaFoldDB" id="A0A3P7S7X5"/>
<name>A0A3P7S7X5_RODNA</name>
<proteinExistence type="predicted"/>